<evidence type="ECO:0000313" key="3">
    <source>
        <dbReference type="Proteomes" id="UP000187191"/>
    </source>
</evidence>
<feature type="compositionally biased region" description="Gly residues" evidence="1">
    <location>
        <begin position="67"/>
        <end position="76"/>
    </location>
</feature>
<organism evidence="2 3">
    <name type="scientific">Streptomyces alfalfae</name>
    <dbReference type="NCBI Taxonomy" id="1642299"/>
    <lineage>
        <taxon>Bacteria</taxon>
        <taxon>Bacillati</taxon>
        <taxon>Actinomycetota</taxon>
        <taxon>Actinomycetes</taxon>
        <taxon>Kitasatosporales</taxon>
        <taxon>Streptomycetaceae</taxon>
        <taxon>Streptomyces</taxon>
    </lineage>
</organism>
<accession>A0ABN4VR97</accession>
<evidence type="ECO:0000313" key="2">
    <source>
        <dbReference type="EMBL" id="APY90037.1"/>
    </source>
</evidence>
<protein>
    <submittedName>
        <fullName evidence="2">Uncharacterized protein</fullName>
    </submittedName>
</protein>
<gene>
    <name evidence="2" type="ORF">A7J05_34115</name>
</gene>
<feature type="region of interest" description="Disordered" evidence="1">
    <location>
        <begin position="1"/>
        <end position="82"/>
    </location>
</feature>
<dbReference type="Proteomes" id="UP000187191">
    <property type="component" value="Chromosome"/>
</dbReference>
<proteinExistence type="predicted"/>
<sequence length="93" mass="9783">MDRQGTAGPGPRGRVGLLHQMPAGAHVQKERRRVLNSPPPRPVRLDPVDADTGVPGRGEHRADAVGVGQGVTGGPGVPDPRPRVRRLVAALVR</sequence>
<dbReference type="RefSeq" id="WP_076687780.1">
    <property type="nucleotide sequence ID" value="NZ_CP015588.1"/>
</dbReference>
<dbReference type="EMBL" id="CP015588">
    <property type="protein sequence ID" value="APY90037.1"/>
    <property type="molecule type" value="Genomic_DNA"/>
</dbReference>
<reference evidence="2 3" key="1">
    <citation type="submission" date="2016-05" db="EMBL/GenBank/DDBJ databases">
        <authorList>
            <person name="Gu J."/>
        </authorList>
    </citation>
    <scope>NUCLEOTIDE SEQUENCE [LARGE SCALE GENOMIC DNA]</scope>
    <source>
        <strain evidence="2 3">ACCC40021</strain>
    </source>
</reference>
<evidence type="ECO:0000256" key="1">
    <source>
        <dbReference type="SAM" id="MobiDB-lite"/>
    </source>
</evidence>
<keyword evidence="3" id="KW-1185">Reference proteome</keyword>
<name>A0ABN4VR97_9ACTN</name>